<name>A0A5N7MW58_9HYPH</name>
<keyword evidence="2" id="KW-1185">Reference proteome</keyword>
<dbReference type="RefSeq" id="WP_152717581.1">
    <property type="nucleotide sequence ID" value="NZ_VOSJ01000006.1"/>
</dbReference>
<sequence>MEEVVRRVGRGWIQVTDGEGCRHLFPASSRVEVSDSDCLRNECIVSIGAKRILVSEPYERVVEALLEAELNPLGRR</sequence>
<evidence type="ECO:0000313" key="1">
    <source>
        <dbReference type="EMBL" id="MPR30709.1"/>
    </source>
</evidence>
<accession>A0A5N7MW58</accession>
<reference evidence="1 2" key="1">
    <citation type="journal article" date="2019" name="Syst. Appl. Microbiol.">
        <title>Microvirga tunisiensis sp. nov., a root nodule symbiotic bacterium isolated from Lupinus micranthus and L. luteus grown in Northern Tunisia.</title>
        <authorList>
            <person name="Msaddak A."/>
            <person name="Rejili M."/>
            <person name="Duran D."/>
            <person name="Mars M."/>
            <person name="Palacios J.M."/>
            <person name="Ruiz-Argueso T."/>
            <person name="Rey L."/>
            <person name="Imperial J."/>
        </authorList>
    </citation>
    <scope>NUCLEOTIDE SEQUENCE [LARGE SCALE GENOMIC DNA]</scope>
    <source>
        <strain evidence="1 2">Lmie10</strain>
    </source>
</reference>
<protein>
    <submittedName>
        <fullName evidence="1">Uncharacterized protein</fullName>
    </submittedName>
</protein>
<organism evidence="1 2">
    <name type="scientific">Microvirga tunisiensis</name>
    <dbReference type="NCBI Taxonomy" id="2108360"/>
    <lineage>
        <taxon>Bacteria</taxon>
        <taxon>Pseudomonadati</taxon>
        <taxon>Pseudomonadota</taxon>
        <taxon>Alphaproteobacteria</taxon>
        <taxon>Hyphomicrobiales</taxon>
        <taxon>Methylobacteriaceae</taxon>
        <taxon>Microvirga</taxon>
    </lineage>
</organism>
<evidence type="ECO:0000313" key="2">
    <source>
        <dbReference type="Proteomes" id="UP000403266"/>
    </source>
</evidence>
<gene>
    <name evidence="1" type="ORF">FS320_38500</name>
</gene>
<proteinExistence type="predicted"/>
<dbReference type="Proteomes" id="UP000403266">
    <property type="component" value="Unassembled WGS sequence"/>
</dbReference>
<dbReference type="EMBL" id="VOSK01000428">
    <property type="protein sequence ID" value="MPR30709.1"/>
    <property type="molecule type" value="Genomic_DNA"/>
</dbReference>
<dbReference type="OrthoDB" id="7996695at2"/>
<comment type="caution">
    <text evidence="1">The sequence shown here is derived from an EMBL/GenBank/DDBJ whole genome shotgun (WGS) entry which is preliminary data.</text>
</comment>
<dbReference type="AlphaFoldDB" id="A0A5N7MW58"/>